<gene>
    <name evidence="1" type="ORF">GCM10009867_36770</name>
</gene>
<organism evidence="1 2">
    <name type="scientific">Pedococcus aerophilus</name>
    <dbReference type="NCBI Taxonomy" id="436356"/>
    <lineage>
        <taxon>Bacteria</taxon>
        <taxon>Bacillati</taxon>
        <taxon>Actinomycetota</taxon>
        <taxon>Actinomycetes</taxon>
        <taxon>Micrococcales</taxon>
        <taxon>Intrasporangiaceae</taxon>
        <taxon>Pedococcus</taxon>
    </lineage>
</organism>
<name>A0ABN3UXQ5_9MICO</name>
<protein>
    <recommendedName>
        <fullName evidence="3">PqqD family protein</fullName>
    </recommendedName>
</protein>
<dbReference type="Proteomes" id="UP001501326">
    <property type="component" value="Unassembled WGS sequence"/>
</dbReference>
<proteinExistence type="predicted"/>
<keyword evidence="2" id="KW-1185">Reference proteome</keyword>
<reference evidence="1 2" key="1">
    <citation type="journal article" date="2019" name="Int. J. Syst. Evol. Microbiol.">
        <title>The Global Catalogue of Microorganisms (GCM) 10K type strain sequencing project: providing services to taxonomists for standard genome sequencing and annotation.</title>
        <authorList>
            <consortium name="The Broad Institute Genomics Platform"/>
            <consortium name="The Broad Institute Genome Sequencing Center for Infectious Disease"/>
            <person name="Wu L."/>
            <person name="Ma J."/>
        </authorList>
    </citation>
    <scope>NUCLEOTIDE SEQUENCE [LARGE SCALE GENOMIC DNA]</scope>
    <source>
        <strain evidence="1 2">JCM 16378</strain>
    </source>
</reference>
<dbReference type="EMBL" id="BAAARN010000005">
    <property type="protein sequence ID" value="GAA2739689.1"/>
    <property type="molecule type" value="Genomic_DNA"/>
</dbReference>
<dbReference type="RefSeq" id="WP_344196177.1">
    <property type="nucleotide sequence ID" value="NZ_BAAARN010000005.1"/>
</dbReference>
<accession>A0ABN3UXQ5</accession>
<evidence type="ECO:0008006" key="3">
    <source>
        <dbReference type="Google" id="ProtNLM"/>
    </source>
</evidence>
<evidence type="ECO:0000313" key="2">
    <source>
        <dbReference type="Proteomes" id="UP001501326"/>
    </source>
</evidence>
<evidence type="ECO:0000313" key="1">
    <source>
        <dbReference type="EMBL" id="GAA2739689.1"/>
    </source>
</evidence>
<comment type="caution">
    <text evidence="1">The sequence shown here is derived from an EMBL/GenBank/DDBJ whole genome shotgun (WGS) entry which is preliminary data.</text>
</comment>
<sequence>MTVAPRHTGASLARAVPPRERLDRDGEAVVLVGTSVVRLSALAVLVLDTCSSAETTVDDLTTVLVGRFGLPGDGAGGDAAAATLEVLRALTAEGLVELLDVDAGTT</sequence>